<gene>
    <name evidence="2" type="ORF">LX64_00414</name>
</gene>
<accession>A0A327RA74</accession>
<feature type="signal peptide" evidence="1">
    <location>
        <begin position="1"/>
        <end position="22"/>
    </location>
</feature>
<reference evidence="2 3" key="1">
    <citation type="submission" date="2018-06" db="EMBL/GenBank/DDBJ databases">
        <title>Genomic Encyclopedia of Archaeal and Bacterial Type Strains, Phase II (KMG-II): from individual species to whole genera.</title>
        <authorList>
            <person name="Goeker M."/>
        </authorList>
    </citation>
    <scope>NUCLEOTIDE SEQUENCE [LARGE SCALE GENOMIC DNA]</scope>
    <source>
        <strain evidence="2 3">DSM 23857</strain>
    </source>
</reference>
<dbReference type="RefSeq" id="WP_111595935.1">
    <property type="nucleotide sequence ID" value="NZ_QLLL01000001.1"/>
</dbReference>
<keyword evidence="1" id="KW-0732">Signal</keyword>
<evidence type="ECO:0008006" key="4">
    <source>
        <dbReference type="Google" id="ProtNLM"/>
    </source>
</evidence>
<dbReference type="Proteomes" id="UP000249547">
    <property type="component" value="Unassembled WGS sequence"/>
</dbReference>
<sequence length="86" mass="9605">MKKVKFALTALTVVFGITAAVASTSAPLCSSLPQYWRSTDGNFYPAGIEGYDYVCEGSVIYNCTYYFDTNSGTYRPCKYGKLLWLR</sequence>
<proteinExistence type="predicted"/>
<name>A0A327RA74_9BACT</name>
<keyword evidence="3" id="KW-1185">Reference proteome</keyword>
<protein>
    <recommendedName>
        <fullName evidence="4">Secreted protein</fullName>
    </recommendedName>
</protein>
<comment type="caution">
    <text evidence="2">The sequence shown here is derived from an EMBL/GenBank/DDBJ whole genome shotgun (WGS) entry which is preliminary data.</text>
</comment>
<evidence type="ECO:0000313" key="2">
    <source>
        <dbReference type="EMBL" id="RAJ10807.1"/>
    </source>
</evidence>
<evidence type="ECO:0000256" key="1">
    <source>
        <dbReference type="SAM" id="SignalP"/>
    </source>
</evidence>
<organism evidence="2 3">
    <name type="scientific">Chitinophaga skermanii</name>
    <dbReference type="NCBI Taxonomy" id="331697"/>
    <lineage>
        <taxon>Bacteria</taxon>
        <taxon>Pseudomonadati</taxon>
        <taxon>Bacteroidota</taxon>
        <taxon>Chitinophagia</taxon>
        <taxon>Chitinophagales</taxon>
        <taxon>Chitinophagaceae</taxon>
        <taxon>Chitinophaga</taxon>
    </lineage>
</organism>
<dbReference type="EMBL" id="QLLL01000001">
    <property type="protein sequence ID" value="RAJ10807.1"/>
    <property type="molecule type" value="Genomic_DNA"/>
</dbReference>
<dbReference type="AlphaFoldDB" id="A0A327RA74"/>
<evidence type="ECO:0000313" key="3">
    <source>
        <dbReference type="Proteomes" id="UP000249547"/>
    </source>
</evidence>
<feature type="chain" id="PRO_5016431228" description="Secreted protein" evidence="1">
    <location>
        <begin position="23"/>
        <end position="86"/>
    </location>
</feature>
<dbReference type="OrthoDB" id="680073at2"/>